<comment type="pathway">
    <text evidence="7 8">Carbohydrate biosynthesis; gluconeogenesis.</text>
</comment>
<dbReference type="InterPro" id="IPR035990">
    <property type="entry name" value="TIM_sf"/>
</dbReference>
<dbReference type="Pfam" id="PF00121">
    <property type="entry name" value="TIM"/>
    <property type="match status" value="1"/>
</dbReference>
<keyword evidence="3 7" id="KW-0312">Gluconeogenesis</keyword>
<comment type="subcellular location">
    <subcellularLocation>
        <location evidence="7 8">Cytoplasm</location>
    </subcellularLocation>
</comment>
<keyword evidence="6 7" id="KW-0413">Isomerase</keyword>
<evidence type="ECO:0000256" key="4">
    <source>
        <dbReference type="ARBA" id="ARBA00022490"/>
    </source>
</evidence>
<dbReference type="AlphaFoldDB" id="A0A9D0YQP8"/>
<evidence type="ECO:0000256" key="7">
    <source>
        <dbReference type="HAMAP-Rule" id="MF_00147"/>
    </source>
</evidence>
<feature type="binding site" evidence="7">
    <location>
        <position position="212"/>
    </location>
    <ligand>
        <name>substrate</name>
    </ligand>
</feature>
<comment type="similarity">
    <text evidence="2 7 8">Belongs to the triosephosphate isomerase family.</text>
</comment>
<feature type="binding site" evidence="7">
    <location>
        <begin position="233"/>
        <end position="234"/>
    </location>
    <ligand>
        <name>substrate</name>
    </ligand>
</feature>
<keyword evidence="4 7" id="KW-0963">Cytoplasm</keyword>
<feature type="active site" description="Electrophile" evidence="7">
    <location>
        <position position="96"/>
    </location>
</feature>
<evidence type="ECO:0000313" key="9">
    <source>
        <dbReference type="EMBL" id="HIP98405.1"/>
    </source>
</evidence>
<keyword evidence="5 7" id="KW-0324">Glycolysis</keyword>
<comment type="subunit">
    <text evidence="7 8">Homodimer.</text>
</comment>
<dbReference type="InterPro" id="IPR022896">
    <property type="entry name" value="TrioseP_Isoase_bac/euk"/>
</dbReference>
<dbReference type="HAMAP" id="MF_00147_B">
    <property type="entry name" value="TIM_B"/>
    <property type="match status" value="1"/>
</dbReference>
<dbReference type="PROSITE" id="PS51440">
    <property type="entry name" value="TIM_2"/>
    <property type="match status" value="1"/>
</dbReference>
<dbReference type="GO" id="GO:0004807">
    <property type="term" value="F:triose-phosphate isomerase activity"/>
    <property type="evidence" value="ECO:0007669"/>
    <property type="project" value="UniProtKB-UniRule"/>
</dbReference>
<evidence type="ECO:0000256" key="1">
    <source>
        <dbReference type="ARBA" id="ARBA00004680"/>
    </source>
</evidence>
<comment type="function">
    <text evidence="7">Involved in the gluconeogenesis. Catalyzes stereospecifically the conversion of dihydroxyacetone phosphate (DHAP) to D-glyceraldehyde-3-phosphate (G3P).</text>
</comment>
<dbReference type="NCBIfam" id="TIGR00419">
    <property type="entry name" value="tim"/>
    <property type="match status" value="1"/>
</dbReference>
<proteinExistence type="inferred from homology"/>
<feature type="binding site" evidence="7">
    <location>
        <position position="173"/>
    </location>
    <ligand>
        <name>substrate</name>
    </ligand>
</feature>
<gene>
    <name evidence="7" type="primary">tpiA</name>
    <name evidence="9" type="ORF">EYH37_03435</name>
</gene>
<organism evidence="9 10">
    <name type="scientific">Aquifex aeolicus</name>
    <dbReference type="NCBI Taxonomy" id="63363"/>
    <lineage>
        <taxon>Bacteria</taxon>
        <taxon>Pseudomonadati</taxon>
        <taxon>Aquificota</taxon>
        <taxon>Aquificia</taxon>
        <taxon>Aquificales</taxon>
        <taxon>Aquificaceae</taxon>
        <taxon>Aquifex</taxon>
    </lineage>
</organism>
<protein>
    <recommendedName>
        <fullName evidence="7 8">Triosephosphate isomerase</fullName>
        <shortName evidence="7">TIM</shortName>
        <shortName evidence="7">TPI</shortName>
        <ecNumber evidence="7 8">5.3.1.1</ecNumber>
    </recommendedName>
    <alternativeName>
        <fullName evidence="7">Triose-phosphate isomerase</fullName>
    </alternativeName>
</protein>
<reference evidence="9" key="1">
    <citation type="journal article" date="2020" name="ISME J.">
        <title>Gammaproteobacteria mediating utilization of methyl-, sulfur- and petroleum organic compounds in deep ocean hydrothermal plumes.</title>
        <authorList>
            <person name="Zhou Z."/>
            <person name="Liu Y."/>
            <person name="Pan J."/>
            <person name="Cron B.R."/>
            <person name="Toner B.M."/>
            <person name="Anantharaman K."/>
            <person name="Breier J.A."/>
            <person name="Dick G.J."/>
            <person name="Li M."/>
        </authorList>
    </citation>
    <scope>NUCLEOTIDE SEQUENCE</scope>
    <source>
        <strain evidence="9">SZUA-1501</strain>
    </source>
</reference>
<feature type="binding site" evidence="7">
    <location>
        <begin position="10"/>
        <end position="12"/>
    </location>
    <ligand>
        <name>substrate</name>
    </ligand>
</feature>
<dbReference type="Gene3D" id="3.20.20.70">
    <property type="entry name" value="Aldolase class I"/>
    <property type="match status" value="1"/>
</dbReference>
<dbReference type="GO" id="GO:0019563">
    <property type="term" value="P:glycerol catabolic process"/>
    <property type="evidence" value="ECO:0007669"/>
    <property type="project" value="TreeGrafter"/>
</dbReference>
<dbReference type="EMBL" id="DQVE01000036">
    <property type="protein sequence ID" value="HIP98405.1"/>
    <property type="molecule type" value="Genomic_DNA"/>
</dbReference>
<comment type="catalytic activity">
    <reaction evidence="7 8">
        <text>D-glyceraldehyde 3-phosphate = dihydroxyacetone phosphate</text>
        <dbReference type="Rhea" id="RHEA:18585"/>
        <dbReference type="ChEBI" id="CHEBI:57642"/>
        <dbReference type="ChEBI" id="CHEBI:59776"/>
        <dbReference type="EC" id="5.3.1.1"/>
    </reaction>
</comment>
<comment type="caution">
    <text evidence="9">The sequence shown here is derived from an EMBL/GenBank/DDBJ whole genome shotgun (WGS) entry which is preliminary data.</text>
</comment>
<dbReference type="InterPro" id="IPR020861">
    <property type="entry name" value="Triosephosphate_isomerase_AS"/>
</dbReference>
<comment type="pathway">
    <text evidence="1 7 8">Carbohydrate degradation; glycolysis; D-glyceraldehyde 3-phosphate from glycerone phosphate: step 1/1.</text>
</comment>
<evidence type="ECO:0000256" key="3">
    <source>
        <dbReference type="ARBA" id="ARBA00022432"/>
    </source>
</evidence>
<name>A0A9D0YQP8_AQUAO</name>
<dbReference type="PANTHER" id="PTHR21139">
    <property type="entry name" value="TRIOSEPHOSPHATE ISOMERASE"/>
    <property type="match status" value="1"/>
</dbReference>
<evidence type="ECO:0000313" key="10">
    <source>
        <dbReference type="Proteomes" id="UP000606463"/>
    </source>
</evidence>
<evidence type="ECO:0000256" key="6">
    <source>
        <dbReference type="ARBA" id="ARBA00023235"/>
    </source>
</evidence>
<dbReference type="SUPFAM" id="SSF51351">
    <property type="entry name" value="Triosephosphate isomerase (TIM)"/>
    <property type="match status" value="1"/>
</dbReference>
<dbReference type="InterPro" id="IPR013785">
    <property type="entry name" value="Aldolase_TIM"/>
</dbReference>
<accession>A0A9D0YQP8</accession>
<dbReference type="FunFam" id="3.20.20.70:FF:000016">
    <property type="entry name" value="Triosephosphate isomerase"/>
    <property type="match status" value="1"/>
</dbReference>
<dbReference type="EC" id="5.3.1.1" evidence="7 8"/>
<dbReference type="Proteomes" id="UP000606463">
    <property type="component" value="Unassembled WGS sequence"/>
</dbReference>
<dbReference type="PROSITE" id="PS00171">
    <property type="entry name" value="TIM_1"/>
    <property type="match status" value="1"/>
</dbReference>
<feature type="active site" description="Proton acceptor" evidence="7">
    <location>
        <position position="167"/>
    </location>
</feature>
<dbReference type="GO" id="GO:0006096">
    <property type="term" value="P:glycolytic process"/>
    <property type="evidence" value="ECO:0007669"/>
    <property type="project" value="UniProtKB-UniRule"/>
</dbReference>
<dbReference type="PANTHER" id="PTHR21139:SF42">
    <property type="entry name" value="TRIOSEPHOSPHATE ISOMERASE"/>
    <property type="match status" value="1"/>
</dbReference>
<sequence>MAEKLLIAGNWKMHKTPAQTEEFFKEFLPLIEGINNVEILICPPFVSIPSAVEATNNSYVKIGAQNCYFEKEGSFTGEVSPVMLKEVGCKYVIIGHSERRHLFGESDELINKKVISALEEGLKVILCVGETLQERESGLTFTVVETQLKLGLSGVEDNLDRIEIAYEPVWAIGTGVPAQPEEAQEVHRFIYQKLGELNPKKADQVRVLYGGSVKPSNAEAILSQPHIKGVLVGGASLKPDSFAQIVRIGSQLSG</sequence>
<evidence type="ECO:0000256" key="2">
    <source>
        <dbReference type="ARBA" id="ARBA00007422"/>
    </source>
</evidence>
<dbReference type="GO" id="GO:0005829">
    <property type="term" value="C:cytosol"/>
    <property type="evidence" value="ECO:0007669"/>
    <property type="project" value="TreeGrafter"/>
</dbReference>
<dbReference type="GO" id="GO:0046166">
    <property type="term" value="P:glyceraldehyde-3-phosphate biosynthetic process"/>
    <property type="evidence" value="ECO:0007669"/>
    <property type="project" value="TreeGrafter"/>
</dbReference>
<evidence type="ECO:0000256" key="8">
    <source>
        <dbReference type="RuleBase" id="RU363013"/>
    </source>
</evidence>
<dbReference type="GO" id="GO:0006094">
    <property type="term" value="P:gluconeogenesis"/>
    <property type="evidence" value="ECO:0007669"/>
    <property type="project" value="UniProtKB-UniRule"/>
</dbReference>
<dbReference type="CDD" id="cd00311">
    <property type="entry name" value="TIM"/>
    <property type="match status" value="1"/>
</dbReference>
<dbReference type="InterPro" id="IPR000652">
    <property type="entry name" value="Triosephosphate_isomerase"/>
</dbReference>
<evidence type="ECO:0000256" key="5">
    <source>
        <dbReference type="ARBA" id="ARBA00023152"/>
    </source>
</evidence>